<keyword evidence="4 5" id="KW-0472">Membrane</keyword>
<dbReference type="EMBL" id="CAJNOO010001227">
    <property type="protein sequence ID" value="CAF1117932.1"/>
    <property type="molecule type" value="Genomic_DNA"/>
</dbReference>
<proteinExistence type="predicted"/>
<dbReference type="PANTHER" id="PTHR11453">
    <property type="entry name" value="ANION EXCHANGE PROTEIN"/>
    <property type="match status" value="1"/>
</dbReference>
<reference evidence="7" key="1">
    <citation type="submission" date="2021-02" db="EMBL/GenBank/DDBJ databases">
        <authorList>
            <person name="Nowell W R."/>
        </authorList>
    </citation>
    <scope>NUCLEOTIDE SEQUENCE</scope>
</reference>
<keyword evidence="3 5" id="KW-1133">Transmembrane helix</keyword>
<dbReference type="PANTHER" id="PTHR11453:SF82">
    <property type="entry name" value="BORON TRANSPORTER 1"/>
    <property type="match status" value="1"/>
</dbReference>
<dbReference type="Gene3D" id="1.10.287.570">
    <property type="entry name" value="Helical hairpin bin"/>
    <property type="match status" value="1"/>
</dbReference>
<dbReference type="Proteomes" id="UP000663889">
    <property type="component" value="Unassembled WGS sequence"/>
</dbReference>
<evidence type="ECO:0000259" key="6">
    <source>
        <dbReference type="Pfam" id="PF00955"/>
    </source>
</evidence>
<evidence type="ECO:0000256" key="2">
    <source>
        <dbReference type="ARBA" id="ARBA00022692"/>
    </source>
</evidence>
<dbReference type="Proteomes" id="UP000663882">
    <property type="component" value="Unassembled WGS sequence"/>
</dbReference>
<dbReference type="AlphaFoldDB" id="A0A814QDT7"/>
<dbReference type="GO" id="GO:0005452">
    <property type="term" value="F:solute:inorganic anion antiporter activity"/>
    <property type="evidence" value="ECO:0007669"/>
    <property type="project" value="InterPro"/>
</dbReference>
<evidence type="ECO:0000313" key="9">
    <source>
        <dbReference type="EMBL" id="CAF3502635.1"/>
    </source>
</evidence>
<name>A0A814QDT7_9BILA</name>
<dbReference type="EMBL" id="CAJNOU010002296">
    <property type="protein sequence ID" value="CAF1308870.1"/>
    <property type="molecule type" value="Genomic_DNA"/>
</dbReference>
<protein>
    <recommendedName>
        <fullName evidence="6">Bicarbonate transporter-like transmembrane domain-containing protein</fullName>
    </recommendedName>
</protein>
<keyword evidence="2 5" id="KW-0812">Transmembrane</keyword>
<dbReference type="EMBL" id="CAJOBE010000060">
    <property type="protein sequence ID" value="CAF3556191.1"/>
    <property type="molecule type" value="Genomic_DNA"/>
</dbReference>
<feature type="transmembrane region" description="Helical" evidence="5">
    <location>
        <begin position="75"/>
        <end position="99"/>
    </location>
</feature>
<organism evidence="7 11">
    <name type="scientific">Rotaria sordida</name>
    <dbReference type="NCBI Taxonomy" id="392033"/>
    <lineage>
        <taxon>Eukaryota</taxon>
        <taxon>Metazoa</taxon>
        <taxon>Spiralia</taxon>
        <taxon>Gnathifera</taxon>
        <taxon>Rotifera</taxon>
        <taxon>Eurotatoria</taxon>
        <taxon>Bdelloidea</taxon>
        <taxon>Philodinida</taxon>
        <taxon>Philodinidae</taxon>
        <taxon>Rotaria</taxon>
    </lineage>
</organism>
<comment type="subcellular location">
    <subcellularLocation>
        <location evidence="1">Membrane</location>
        <topology evidence="1">Multi-pass membrane protein</topology>
    </subcellularLocation>
</comment>
<evidence type="ECO:0000313" key="7">
    <source>
        <dbReference type="EMBL" id="CAF1117932.1"/>
    </source>
</evidence>
<gene>
    <name evidence="10" type="ORF">FNK824_LOCUS1213</name>
    <name evidence="9" type="ORF">OTI717_LOCUS1797</name>
    <name evidence="7" type="ORF">RFH988_LOCUS20195</name>
    <name evidence="8" type="ORF">SEV965_LOCUS26688</name>
</gene>
<evidence type="ECO:0000313" key="8">
    <source>
        <dbReference type="EMBL" id="CAF1308870.1"/>
    </source>
</evidence>
<dbReference type="InterPro" id="IPR003020">
    <property type="entry name" value="HCO3_transpt_euk"/>
</dbReference>
<dbReference type="Proteomes" id="UP000663874">
    <property type="component" value="Unassembled WGS sequence"/>
</dbReference>
<dbReference type="GO" id="GO:0006820">
    <property type="term" value="P:monoatomic anion transport"/>
    <property type="evidence" value="ECO:0007669"/>
    <property type="project" value="InterPro"/>
</dbReference>
<evidence type="ECO:0000256" key="5">
    <source>
        <dbReference type="SAM" id="Phobius"/>
    </source>
</evidence>
<dbReference type="GO" id="GO:0005886">
    <property type="term" value="C:plasma membrane"/>
    <property type="evidence" value="ECO:0007669"/>
    <property type="project" value="TreeGrafter"/>
</dbReference>
<dbReference type="GO" id="GO:0046713">
    <property type="term" value="P:borate transport"/>
    <property type="evidence" value="ECO:0007669"/>
    <property type="project" value="TreeGrafter"/>
</dbReference>
<sequence length="126" mass="14302">MNNLDGSNINISVLSSNDEVINTSNTDQNIENENNIDPKDGYSSHYTSIFYPFAGMIRDVKIRLPYYLSDWKLAISYRIFAATIRIFFLNTIPALAYALDLYLRSDHYYGVNEALLSSALGGLKEF</sequence>
<evidence type="ECO:0000256" key="1">
    <source>
        <dbReference type="ARBA" id="ARBA00004141"/>
    </source>
</evidence>
<dbReference type="InterPro" id="IPR011531">
    <property type="entry name" value="HCO3_transpt-like_TM_dom"/>
</dbReference>
<dbReference type="Pfam" id="PF00955">
    <property type="entry name" value="HCO3_cotransp"/>
    <property type="match status" value="1"/>
</dbReference>
<accession>A0A814QDT7</accession>
<comment type="caution">
    <text evidence="7">The sequence shown here is derived from an EMBL/GenBank/DDBJ whole genome shotgun (WGS) entry which is preliminary data.</text>
</comment>
<evidence type="ECO:0000256" key="4">
    <source>
        <dbReference type="ARBA" id="ARBA00023136"/>
    </source>
</evidence>
<evidence type="ECO:0000256" key="3">
    <source>
        <dbReference type="ARBA" id="ARBA00022989"/>
    </source>
</evidence>
<feature type="domain" description="Bicarbonate transporter-like transmembrane" evidence="6">
    <location>
        <begin position="52"/>
        <end position="123"/>
    </location>
</feature>
<dbReference type="GO" id="GO:0050801">
    <property type="term" value="P:monoatomic ion homeostasis"/>
    <property type="evidence" value="ECO:0007669"/>
    <property type="project" value="TreeGrafter"/>
</dbReference>
<evidence type="ECO:0000313" key="11">
    <source>
        <dbReference type="Proteomes" id="UP000663882"/>
    </source>
</evidence>
<dbReference type="OrthoDB" id="1735926at2759"/>
<dbReference type="Proteomes" id="UP000663823">
    <property type="component" value="Unassembled WGS sequence"/>
</dbReference>
<evidence type="ECO:0000313" key="10">
    <source>
        <dbReference type="EMBL" id="CAF3556191.1"/>
    </source>
</evidence>
<dbReference type="EMBL" id="CAJOAX010000081">
    <property type="protein sequence ID" value="CAF3502635.1"/>
    <property type="molecule type" value="Genomic_DNA"/>
</dbReference>